<keyword evidence="2" id="KW-0479">Metal-binding</keyword>
<dbReference type="Pfam" id="PF00753">
    <property type="entry name" value="Lactamase_B"/>
    <property type="match status" value="1"/>
</dbReference>
<evidence type="ECO:0000256" key="1">
    <source>
        <dbReference type="ARBA" id="ARBA00001947"/>
    </source>
</evidence>
<dbReference type="FunFam" id="3.60.15.30:FF:000001">
    <property type="entry name" value="Alkyl/aryl-sulfatase BDS1"/>
    <property type="match status" value="1"/>
</dbReference>
<dbReference type="FunFam" id="1.25.40.880:FF:000001">
    <property type="entry name" value="SDS hydrolase SdsA1"/>
    <property type="match status" value="1"/>
</dbReference>
<evidence type="ECO:0000256" key="8">
    <source>
        <dbReference type="ARBA" id="ARBA00075789"/>
    </source>
</evidence>
<dbReference type="Gene3D" id="3.60.15.30">
    <property type="entry name" value="Metallo-beta-lactamase domain"/>
    <property type="match status" value="1"/>
</dbReference>
<dbReference type="SMART" id="SM00849">
    <property type="entry name" value="Lactamase_B"/>
    <property type="match status" value="1"/>
</dbReference>
<feature type="compositionally biased region" description="Basic and acidic residues" evidence="9">
    <location>
        <begin position="16"/>
        <end position="25"/>
    </location>
</feature>
<comment type="caution">
    <text evidence="11">The sequence shown here is derived from an EMBL/GenBank/DDBJ whole genome shotgun (WGS) entry which is preliminary data.</text>
</comment>
<keyword evidence="3" id="KW-0378">Hydrolase</keyword>
<evidence type="ECO:0000313" key="11">
    <source>
        <dbReference type="EMBL" id="GAB89250.1"/>
    </source>
</evidence>
<sequence>MSSSIQATETVSDANTRARSDLPFGDTRDLADADRGFIAALDPPVISGPDGNPVWDCDEFAFLAEDCPTTANPSLWRQSELCARQGLFEVVERIYQVRGLDLSNMTIVEGDSGVIVIDPLISAETAAAGLALYRSQRGDRPVKAVIYTHSHIDHFGGVKGVITQESVDAGDCAVIAPAGMVEHAVAENVYAGTAMGRRAAYMYGAALPRGPRGAVGAGLGQSTSTGTATLILPTIDITSTGETHSIDGVTIEFQMTPGTEAPAEMNFYFPQMRALCMAENATHTLHNLLTLRGALVRDPHVWSRYLTESITIFADRSDVLFASHHWPTWGTEELTEFLELQRDLYGYLHDQTLRMLNQGRTGSEIAEDIALPPALENAWHTHGYYGSVSHNVKAIYQRYMGWFDGNPAHLWEHPPVESAKRHVEFMGGADEVLAKARKSFEEGDFRWVAQVVNYVVFADPDNPAARDLLADTYEQLGYGAECGTWRNFFLMGSYELRNGSVGTPTTTAATDIVGALTVDQFFDAVALRVDGPASWDAHIVIDWVFTDEQRRHRTELRNGLLVHFDVPTDRPAAETTFTLTRPVLMRLLLGRLDPSSAVEDGTVAVTGDPGRFIELAGYLDRPDPGFAIVTP</sequence>
<dbReference type="InterPro" id="IPR036866">
    <property type="entry name" value="RibonucZ/Hydroxyglut_hydro"/>
</dbReference>
<evidence type="ECO:0000259" key="10">
    <source>
        <dbReference type="SMART" id="SM00849"/>
    </source>
</evidence>
<name>K6VQR8_9ACTN</name>
<keyword evidence="4" id="KW-0862">Zinc</keyword>
<keyword evidence="12" id="KW-1185">Reference proteome</keyword>
<dbReference type="OrthoDB" id="5240502at2"/>
<dbReference type="PANTHER" id="PTHR43223:SF1">
    <property type="entry name" value="ALKYL_ARYL-SULFATASE BDS1"/>
    <property type="match status" value="1"/>
</dbReference>
<dbReference type="EMBL" id="BAHC01000055">
    <property type="protein sequence ID" value="GAB89250.1"/>
    <property type="molecule type" value="Genomic_DNA"/>
</dbReference>
<proteinExistence type="inferred from homology"/>
<evidence type="ECO:0000256" key="2">
    <source>
        <dbReference type="ARBA" id="ARBA00022723"/>
    </source>
</evidence>
<dbReference type="STRING" id="1108045.GORHZ_055_00330"/>
<evidence type="ECO:0000256" key="9">
    <source>
        <dbReference type="SAM" id="MobiDB-lite"/>
    </source>
</evidence>
<feature type="region of interest" description="Disordered" evidence="9">
    <location>
        <begin position="1"/>
        <end position="25"/>
    </location>
</feature>
<evidence type="ECO:0000256" key="5">
    <source>
        <dbReference type="ARBA" id="ARBA00033751"/>
    </source>
</evidence>
<dbReference type="Pfam" id="PF14863">
    <property type="entry name" value="Alkyl_sulf_dimr"/>
    <property type="match status" value="1"/>
</dbReference>
<evidence type="ECO:0000256" key="6">
    <source>
        <dbReference type="ARBA" id="ARBA00066568"/>
    </source>
</evidence>
<evidence type="ECO:0000256" key="3">
    <source>
        <dbReference type="ARBA" id="ARBA00022801"/>
    </source>
</evidence>
<dbReference type="Gene3D" id="1.25.40.880">
    <property type="entry name" value="Alkyl sulfatase, dimerisation domain"/>
    <property type="match status" value="1"/>
</dbReference>
<gene>
    <name evidence="11" type="ORF">GORHZ_055_00330</name>
</gene>
<dbReference type="GO" id="GO:0046872">
    <property type="term" value="F:metal ion binding"/>
    <property type="evidence" value="ECO:0007669"/>
    <property type="project" value="UniProtKB-KW"/>
</dbReference>
<accession>K6VQR8</accession>
<dbReference type="GO" id="GO:0018909">
    <property type="term" value="P:dodecyl sulfate metabolic process"/>
    <property type="evidence" value="ECO:0007669"/>
    <property type="project" value="InterPro"/>
</dbReference>
<dbReference type="InterPro" id="IPR001279">
    <property type="entry name" value="Metallo-B-lactamas"/>
</dbReference>
<dbReference type="AlphaFoldDB" id="K6VQR8"/>
<organism evidence="11 12">
    <name type="scientific">Gordonia rhizosphera NBRC 16068</name>
    <dbReference type="NCBI Taxonomy" id="1108045"/>
    <lineage>
        <taxon>Bacteria</taxon>
        <taxon>Bacillati</taxon>
        <taxon>Actinomycetota</taxon>
        <taxon>Actinomycetes</taxon>
        <taxon>Mycobacteriales</taxon>
        <taxon>Gordoniaceae</taxon>
        <taxon>Gordonia</taxon>
    </lineage>
</organism>
<dbReference type="GO" id="GO:0046983">
    <property type="term" value="F:protein dimerization activity"/>
    <property type="evidence" value="ECO:0007669"/>
    <property type="project" value="InterPro"/>
</dbReference>
<dbReference type="eggNOG" id="COG2015">
    <property type="taxonomic scope" value="Bacteria"/>
</dbReference>
<dbReference type="InterPro" id="IPR029229">
    <property type="entry name" value="Alkyl_sulf_C"/>
</dbReference>
<dbReference type="InterPro" id="IPR036527">
    <property type="entry name" value="SCP2_sterol-bd_dom_sf"/>
</dbReference>
<dbReference type="EC" id="3.1.6.21" evidence="6"/>
<dbReference type="SUPFAM" id="SSF56281">
    <property type="entry name" value="Metallo-hydrolase/oxidoreductase"/>
    <property type="match status" value="1"/>
</dbReference>
<feature type="domain" description="Metallo-beta-lactamase" evidence="10">
    <location>
        <begin position="102"/>
        <end position="324"/>
    </location>
</feature>
<evidence type="ECO:0000256" key="4">
    <source>
        <dbReference type="ARBA" id="ARBA00022833"/>
    </source>
</evidence>
<evidence type="ECO:0000313" key="12">
    <source>
        <dbReference type="Proteomes" id="UP000008363"/>
    </source>
</evidence>
<dbReference type="SUPFAM" id="SSF55718">
    <property type="entry name" value="SCP-like"/>
    <property type="match status" value="1"/>
</dbReference>
<dbReference type="InterPro" id="IPR038536">
    <property type="entry name" value="Alkyl/aryl-sulf_dimr_sf"/>
</dbReference>
<dbReference type="InterPro" id="IPR044097">
    <property type="entry name" value="Bds1/SdsA1_MBL-fold"/>
</dbReference>
<dbReference type="InterPro" id="IPR052195">
    <property type="entry name" value="Bact_Alkyl/Aryl-Sulfatase"/>
</dbReference>
<comment type="cofactor">
    <cofactor evidence="1">
        <name>Zn(2+)</name>
        <dbReference type="ChEBI" id="CHEBI:29105"/>
    </cofactor>
</comment>
<dbReference type="InterPro" id="IPR029228">
    <property type="entry name" value="Alkyl_sulf_dimr"/>
</dbReference>
<comment type="similarity">
    <text evidence="5">Belongs to the metallo-beta-lactamase superfamily. Type III sulfatase family.</text>
</comment>
<reference evidence="11 12" key="1">
    <citation type="submission" date="2012-08" db="EMBL/GenBank/DDBJ databases">
        <title>Whole genome shotgun sequence of Gordonia rhizosphera NBRC 16068.</title>
        <authorList>
            <person name="Takarada H."/>
            <person name="Isaki S."/>
            <person name="Hosoyama A."/>
            <person name="Tsuchikane K."/>
            <person name="Katsumata H."/>
            <person name="Baba S."/>
            <person name="Ohji S."/>
            <person name="Yamazaki S."/>
            <person name="Fujita N."/>
        </authorList>
    </citation>
    <scope>NUCLEOTIDE SEQUENCE [LARGE SCALE GENOMIC DNA]</scope>
    <source>
        <strain evidence="11 12">NBRC 16068</strain>
    </source>
</reference>
<dbReference type="GO" id="GO:0018741">
    <property type="term" value="F:linear primary-alkylsulfatase activity"/>
    <property type="evidence" value="ECO:0007669"/>
    <property type="project" value="UniProtKB-EC"/>
</dbReference>
<evidence type="ECO:0000256" key="7">
    <source>
        <dbReference type="ARBA" id="ARBA00068034"/>
    </source>
</evidence>
<dbReference type="Pfam" id="PF14864">
    <property type="entry name" value="Alkyl_sulf_C"/>
    <property type="match status" value="1"/>
</dbReference>
<feature type="compositionally biased region" description="Polar residues" evidence="9">
    <location>
        <begin position="1"/>
        <end position="15"/>
    </location>
</feature>
<dbReference type="Gene3D" id="3.30.1050.10">
    <property type="entry name" value="SCP2 sterol-binding domain"/>
    <property type="match status" value="1"/>
</dbReference>
<dbReference type="CDD" id="cd07710">
    <property type="entry name" value="arylsulfatase_Sdsa1-like_MBL-fold"/>
    <property type="match status" value="1"/>
</dbReference>
<dbReference type="PANTHER" id="PTHR43223">
    <property type="entry name" value="ALKYL/ARYL-SULFATASE"/>
    <property type="match status" value="1"/>
</dbReference>
<protein>
    <recommendedName>
        <fullName evidence="7">Linear primary-alkylsulfatase</fullName>
        <ecNumber evidence="6">3.1.6.21</ecNumber>
    </recommendedName>
    <alternativeName>
        <fullName evidence="8">Type III linear primary-alkylsulfatase</fullName>
    </alternativeName>
</protein>
<dbReference type="RefSeq" id="WP_006331232.1">
    <property type="nucleotide sequence ID" value="NZ_BAHC01000055.1"/>
</dbReference>
<dbReference type="Proteomes" id="UP000008363">
    <property type="component" value="Unassembled WGS sequence"/>
</dbReference>